<dbReference type="EMBL" id="KV448245">
    <property type="protein sequence ID" value="OAX39557.1"/>
    <property type="molecule type" value="Genomic_DNA"/>
</dbReference>
<sequence length="223" mass="24640">MSPGKPAKAIRIKVPRHGAQRIGAKFSAHVEALARKEKIRVVTHQPNYDSNNTLAQAIESASEWNSLLITARADRGPQWDVGTQQFLVDHGSDLYYDPSPLMEYQKQQREEENAARTSMQPPDFRAHDPSRITRNHSTSSNQNYAYASPSMSQVTPRHPNFGGYSNVPFNGIPPSHFYGAGVDGASPARMGMRDSMGASMSPDVRRRSARGIPDDGFIQLHGP</sequence>
<evidence type="ECO:0000313" key="2">
    <source>
        <dbReference type="EMBL" id="OAX39557.1"/>
    </source>
</evidence>
<dbReference type="STRING" id="1314800.A0A1B7N3Y1"/>
<name>A0A1B7N3Y1_9AGAM</name>
<organism evidence="2 3">
    <name type="scientific">Rhizopogon vinicolor AM-OR11-026</name>
    <dbReference type="NCBI Taxonomy" id="1314800"/>
    <lineage>
        <taxon>Eukaryota</taxon>
        <taxon>Fungi</taxon>
        <taxon>Dikarya</taxon>
        <taxon>Basidiomycota</taxon>
        <taxon>Agaricomycotina</taxon>
        <taxon>Agaricomycetes</taxon>
        <taxon>Agaricomycetidae</taxon>
        <taxon>Boletales</taxon>
        <taxon>Suillineae</taxon>
        <taxon>Rhizopogonaceae</taxon>
        <taxon>Rhizopogon</taxon>
    </lineage>
</organism>
<keyword evidence="3" id="KW-1185">Reference proteome</keyword>
<dbReference type="OrthoDB" id="5550090at2759"/>
<dbReference type="InParanoid" id="A0A1B7N3Y1"/>
<dbReference type="Proteomes" id="UP000092154">
    <property type="component" value="Unassembled WGS sequence"/>
</dbReference>
<gene>
    <name evidence="2" type="ORF">K503DRAFT_769406</name>
</gene>
<feature type="region of interest" description="Disordered" evidence="1">
    <location>
        <begin position="194"/>
        <end position="223"/>
    </location>
</feature>
<accession>A0A1B7N3Y1</accession>
<reference evidence="2 3" key="1">
    <citation type="submission" date="2016-06" db="EMBL/GenBank/DDBJ databases">
        <title>Comparative genomics of the ectomycorrhizal sister species Rhizopogon vinicolor and Rhizopogon vesiculosus (Basidiomycota: Boletales) reveals a divergence of the mating type B locus.</title>
        <authorList>
            <consortium name="DOE Joint Genome Institute"/>
            <person name="Mujic A.B."/>
            <person name="Kuo A."/>
            <person name="Tritt A."/>
            <person name="Lipzen A."/>
            <person name="Chen C."/>
            <person name="Johnson J."/>
            <person name="Sharma A."/>
            <person name="Barry K."/>
            <person name="Grigoriev I.V."/>
            <person name="Spatafora J.W."/>
        </authorList>
    </citation>
    <scope>NUCLEOTIDE SEQUENCE [LARGE SCALE GENOMIC DNA]</scope>
    <source>
        <strain evidence="2 3">AM-OR11-026</strain>
    </source>
</reference>
<evidence type="ECO:0000313" key="3">
    <source>
        <dbReference type="Proteomes" id="UP000092154"/>
    </source>
</evidence>
<evidence type="ECO:0000256" key="1">
    <source>
        <dbReference type="SAM" id="MobiDB-lite"/>
    </source>
</evidence>
<protein>
    <submittedName>
        <fullName evidence="2">Uncharacterized protein</fullName>
    </submittedName>
</protein>
<proteinExistence type="predicted"/>
<dbReference type="AlphaFoldDB" id="A0A1B7N3Y1"/>
<feature type="region of interest" description="Disordered" evidence="1">
    <location>
        <begin position="108"/>
        <end position="156"/>
    </location>
</feature>
<feature type="compositionally biased region" description="Polar residues" evidence="1">
    <location>
        <begin position="135"/>
        <end position="155"/>
    </location>
</feature>